<dbReference type="Gene3D" id="3.40.50.300">
    <property type="entry name" value="P-loop containing nucleotide triphosphate hydrolases"/>
    <property type="match status" value="1"/>
</dbReference>
<gene>
    <name evidence="4" type="primary">ycf45</name>
</gene>
<evidence type="ECO:0000256" key="1">
    <source>
        <dbReference type="ARBA" id="ARBA00022741"/>
    </source>
</evidence>
<proteinExistence type="predicted"/>
<organism evidence="4">
    <name type="scientific">Vertebrata isogona</name>
    <dbReference type="NCBI Taxonomy" id="2006944"/>
    <lineage>
        <taxon>Eukaryota</taxon>
        <taxon>Rhodophyta</taxon>
        <taxon>Florideophyceae</taxon>
        <taxon>Rhodymeniophycidae</taxon>
        <taxon>Ceramiales</taxon>
        <taxon>Rhodomelaceae</taxon>
        <taxon>Polysiphonioideae</taxon>
        <taxon>Vertebrata</taxon>
    </lineage>
</organism>
<dbReference type="InterPro" id="IPR058670">
    <property type="entry name" value="PTPase_dom"/>
</dbReference>
<dbReference type="PANTHER" id="PTHR20953">
    <property type="entry name" value="KINASE-RELATED"/>
    <property type="match status" value="1"/>
</dbReference>
<dbReference type="InterPro" id="IPR045735">
    <property type="entry name" value="Spore_III_AA_AAA+_ATPase"/>
</dbReference>
<protein>
    <recommendedName>
        <fullName evidence="3">AAA+ ATPase domain-containing protein</fullName>
    </recommendedName>
</protein>
<dbReference type="PANTHER" id="PTHR20953:SF3">
    <property type="entry name" value="P-LOOP CONTAINING NUCLEOSIDE TRIPHOSPHATE HYDROLASES SUPERFAMILY PROTEIN"/>
    <property type="match status" value="1"/>
</dbReference>
<sequence length="562" mass="63790">MLIADDLDKLLDILPSFMKTTLDQHPNKKLLIEIVMDLGRRPEVRFPDGPEYLSIQSISWADLDFCIKKIPNFSGDNRSGIECTLHRISSIKNRKGTVTGLTFRVGRAIFGTIGFIRDLLYTKESILLLGKPGVGKTTAIREITRVLSDEMQKRVVIIDTSNEIAGDGDIPHPAIGRARRMQVSSPELQHQVMIEAVENHMPEVIIIDEIGTELEALAARTIAERGVQLVGTAHGNCLDNVIKNPVLCDLVGGIQSVTLGDDEAKRRGSQKSILERKTLPAFQVAIEIHDRNSWVIHESVDEVVDKILQGSLPFFQRRQFNEDGSISIQSENFHATGFVFNKNSFCRVNNKNYISQENLSILSSDNLLKNFYKSRKDFENDSTTDNENLKNNSSILLYDQLYVYGINIWQVESAIKQLGLSLSLTRDLLKADYILGLKSSIKYSSKIRQFAKLKKITIYTIHNHNINSISRALKQIFTTRSTFNNNWYYLCMQRTSIELNAIVETRYAIEKIIFNNKESVQLLPRYDSIRNLQLTLINLYNLKYSVLGDNSDQKLIIYPNAS</sequence>
<dbReference type="CDD" id="cd00009">
    <property type="entry name" value="AAA"/>
    <property type="match status" value="1"/>
</dbReference>
<evidence type="ECO:0000313" key="4">
    <source>
        <dbReference type="EMBL" id="ARW64483.1"/>
    </source>
</evidence>
<dbReference type="AlphaFoldDB" id="A0A1Z1MES1"/>
<keyword evidence="4" id="KW-0934">Plastid</keyword>
<keyword evidence="4" id="KW-0150">Chloroplast</keyword>
<dbReference type="Pfam" id="PF25516">
    <property type="entry name" value="PTPase"/>
    <property type="match status" value="1"/>
</dbReference>
<keyword evidence="1" id="KW-0547">Nucleotide-binding</keyword>
<accession>A0A1Z1MES1</accession>
<name>A0A1Z1MES1_9FLOR</name>
<dbReference type="SMART" id="SM00382">
    <property type="entry name" value="AAA"/>
    <property type="match status" value="1"/>
</dbReference>
<keyword evidence="2" id="KW-0067">ATP-binding</keyword>
<dbReference type="GeneID" id="33357677"/>
<dbReference type="EMBL" id="MF101433">
    <property type="protein sequence ID" value="ARW64483.1"/>
    <property type="molecule type" value="Genomic_DNA"/>
</dbReference>
<dbReference type="Pfam" id="PF19568">
    <property type="entry name" value="Spore_III_AA"/>
    <property type="match status" value="1"/>
</dbReference>
<dbReference type="SUPFAM" id="SSF52540">
    <property type="entry name" value="P-loop containing nucleoside triphosphate hydrolases"/>
    <property type="match status" value="1"/>
</dbReference>
<feature type="domain" description="AAA+ ATPase" evidence="3">
    <location>
        <begin position="122"/>
        <end position="278"/>
    </location>
</feature>
<dbReference type="GO" id="GO:0005524">
    <property type="term" value="F:ATP binding"/>
    <property type="evidence" value="ECO:0007669"/>
    <property type="project" value="UniProtKB-KW"/>
</dbReference>
<evidence type="ECO:0000256" key="2">
    <source>
        <dbReference type="ARBA" id="ARBA00022840"/>
    </source>
</evidence>
<dbReference type="InterPro" id="IPR027417">
    <property type="entry name" value="P-loop_NTPase"/>
</dbReference>
<evidence type="ECO:0000259" key="3">
    <source>
        <dbReference type="SMART" id="SM00382"/>
    </source>
</evidence>
<geneLocation type="chloroplast" evidence="4"/>
<reference evidence="4" key="1">
    <citation type="journal article" date="2017" name="J. Phycol.">
        <title>Analysis of chloroplast genomes and a supermatrix inform reclassification of the Rhodomelaceae (Rhodophyta).</title>
        <authorList>
            <person name="Diaz-Tapia P."/>
            <person name="Maggs C.A."/>
            <person name="West J.A."/>
            <person name="Verbruggen H."/>
        </authorList>
    </citation>
    <scope>NUCLEOTIDE SEQUENCE</scope>
    <source>
        <strain evidence="4">PD831</strain>
    </source>
</reference>
<dbReference type="RefSeq" id="YP_009395615.1">
    <property type="nucleotide sequence ID" value="NC_035278.1"/>
</dbReference>
<dbReference type="InterPro" id="IPR003593">
    <property type="entry name" value="AAA+_ATPase"/>
</dbReference>